<dbReference type="InterPro" id="IPR050659">
    <property type="entry name" value="Peptidase_M24B"/>
</dbReference>
<dbReference type="CDD" id="cd01066">
    <property type="entry name" value="APP_MetAP"/>
    <property type="match status" value="1"/>
</dbReference>
<dbReference type="PANTHER" id="PTHR46112:SF2">
    <property type="entry name" value="XAA-PRO AMINOPEPTIDASE P-RELATED"/>
    <property type="match status" value="1"/>
</dbReference>
<proteinExistence type="predicted"/>
<dbReference type="InterPro" id="IPR000994">
    <property type="entry name" value="Pept_M24"/>
</dbReference>
<dbReference type="RefSeq" id="WP_382423119.1">
    <property type="nucleotide sequence ID" value="NZ_JBHSCW010000008.1"/>
</dbReference>
<dbReference type="Gene3D" id="3.40.350.10">
    <property type="entry name" value="Creatinase/prolidase N-terminal domain"/>
    <property type="match status" value="1"/>
</dbReference>
<dbReference type="PANTHER" id="PTHR46112">
    <property type="entry name" value="AMINOPEPTIDASE"/>
    <property type="match status" value="1"/>
</dbReference>
<organism evidence="3 4">
    <name type="scientific">Fodinicurvata halophila</name>
    <dbReference type="NCBI Taxonomy" id="1419723"/>
    <lineage>
        <taxon>Bacteria</taxon>
        <taxon>Pseudomonadati</taxon>
        <taxon>Pseudomonadota</taxon>
        <taxon>Alphaproteobacteria</taxon>
        <taxon>Rhodospirillales</taxon>
        <taxon>Rhodovibrionaceae</taxon>
        <taxon>Fodinicurvata</taxon>
    </lineage>
</organism>
<protein>
    <submittedName>
        <fullName evidence="3">M24 family metallopeptidase</fullName>
    </submittedName>
</protein>
<evidence type="ECO:0000259" key="2">
    <source>
        <dbReference type="Pfam" id="PF01321"/>
    </source>
</evidence>
<feature type="domain" description="Peptidase M24" evidence="1">
    <location>
        <begin position="197"/>
        <end position="387"/>
    </location>
</feature>
<dbReference type="EMBL" id="JBHSCW010000008">
    <property type="protein sequence ID" value="MFC4352758.1"/>
    <property type="molecule type" value="Genomic_DNA"/>
</dbReference>
<evidence type="ECO:0000313" key="4">
    <source>
        <dbReference type="Proteomes" id="UP001595799"/>
    </source>
</evidence>
<dbReference type="Pfam" id="PF00557">
    <property type="entry name" value="Peptidase_M24"/>
    <property type="match status" value="1"/>
</dbReference>
<dbReference type="SUPFAM" id="SSF53092">
    <property type="entry name" value="Creatinase/prolidase N-terminal domain"/>
    <property type="match status" value="1"/>
</dbReference>
<dbReference type="Proteomes" id="UP001595799">
    <property type="component" value="Unassembled WGS sequence"/>
</dbReference>
<reference evidence="4" key="1">
    <citation type="journal article" date="2019" name="Int. J. Syst. Evol. Microbiol.">
        <title>The Global Catalogue of Microorganisms (GCM) 10K type strain sequencing project: providing services to taxonomists for standard genome sequencing and annotation.</title>
        <authorList>
            <consortium name="The Broad Institute Genomics Platform"/>
            <consortium name="The Broad Institute Genome Sequencing Center for Infectious Disease"/>
            <person name="Wu L."/>
            <person name="Ma J."/>
        </authorList>
    </citation>
    <scope>NUCLEOTIDE SEQUENCE [LARGE SCALE GENOMIC DNA]</scope>
    <source>
        <strain evidence="4">CECT 8472</strain>
    </source>
</reference>
<evidence type="ECO:0000313" key="3">
    <source>
        <dbReference type="EMBL" id="MFC4352758.1"/>
    </source>
</evidence>
<dbReference type="SUPFAM" id="SSF55920">
    <property type="entry name" value="Creatinase/aminopeptidase"/>
    <property type="match status" value="1"/>
</dbReference>
<sequence>MTSSAIAGPAIAENRITGEGYPPSAWKPDPLAQQGETIVPLHFSEAEFEDRRRHSCTAMAQEGLDALLIFRQESMYYLSGYDTFGYVYFQCLLLTTDGDMALLTRAPDLRQAQQTSCIPDIRIWVDDPDANPAEELKALLREKGLQGTRLGVEYEAYGLTGYNCKRLEAALQGFCDLEDASWLVSRQRVVKSLAEIEYLRRAAELADAAGEAALSETRAGAYEGDILAAMHGTIFRGGGDDPANEFIIGSGPQALLCRYHTGRRHLDAEDQLTLEWAGTYRHYHAAMMRTVPVGTCPPEQKDMFKAAREALLAVEDALAPGNTVGAAFDAHARVLDRAGLSAHRMNACGYSMGATFAPNWMDWPMLYHGNPVVIEPGMAFFVHIIIFDSDKNLAMTLGRSSLVGQHGSESLSKAPLDLIVK</sequence>
<dbReference type="Pfam" id="PF01321">
    <property type="entry name" value="Creatinase_N"/>
    <property type="match status" value="1"/>
</dbReference>
<dbReference type="InterPro" id="IPR029149">
    <property type="entry name" value="Creatin/AminoP/Spt16_N"/>
</dbReference>
<gene>
    <name evidence="3" type="ORF">ACFOW6_14495</name>
</gene>
<name>A0ABV8UPM1_9PROT</name>
<comment type="caution">
    <text evidence="3">The sequence shown here is derived from an EMBL/GenBank/DDBJ whole genome shotgun (WGS) entry which is preliminary data.</text>
</comment>
<keyword evidence="4" id="KW-1185">Reference proteome</keyword>
<dbReference type="InterPro" id="IPR036005">
    <property type="entry name" value="Creatinase/aminopeptidase-like"/>
</dbReference>
<dbReference type="Gene3D" id="3.90.230.10">
    <property type="entry name" value="Creatinase/methionine aminopeptidase superfamily"/>
    <property type="match status" value="1"/>
</dbReference>
<evidence type="ECO:0000259" key="1">
    <source>
        <dbReference type="Pfam" id="PF00557"/>
    </source>
</evidence>
<dbReference type="InterPro" id="IPR000587">
    <property type="entry name" value="Creatinase_N"/>
</dbReference>
<feature type="domain" description="Creatinase N-terminal" evidence="2">
    <location>
        <begin position="57"/>
        <end position="190"/>
    </location>
</feature>
<accession>A0ABV8UPM1</accession>